<dbReference type="Proteomes" id="UP000304900">
    <property type="component" value="Unassembled WGS sequence"/>
</dbReference>
<dbReference type="AlphaFoldDB" id="A0A4U6CX51"/>
<evidence type="ECO:0000313" key="4">
    <source>
        <dbReference type="Proteomes" id="UP000304900"/>
    </source>
</evidence>
<dbReference type="InterPro" id="IPR002525">
    <property type="entry name" value="Transp_IS110-like_N"/>
</dbReference>
<dbReference type="InterPro" id="IPR003346">
    <property type="entry name" value="Transposase_20"/>
</dbReference>
<dbReference type="NCBIfam" id="NF033542">
    <property type="entry name" value="transpos_IS110"/>
    <property type="match status" value="1"/>
</dbReference>
<dbReference type="PANTHER" id="PTHR33055">
    <property type="entry name" value="TRANSPOSASE FOR INSERTION SEQUENCE ELEMENT IS1111A"/>
    <property type="match status" value="1"/>
</dbReference>
<protein>
    <submittedName>
        <fullName evidence="3">IS110 family transposase</fullName>
    </submittedName>
</protein>
<proteinExistence type="predicted"/>
<dbReference type="OrthoDB" id="9815354at2"/>
<dbReference type="GO" id="GO:0004803">
    <property type="term" value="F:transposase activity"/>
    <property type="evidence" value="ECO:0007669"/>
    <property type="project" value="InterPro"/>
</dbReference>
<organism evidence="3 4">
    <name type="scientific">Dyadobacter frigoris</name>
    <dbReference type="NCBI Taxonomy" id="2576211"/>
    <lineage>
        <taxon>Bacteria</taxon>
        <taxon>Pseudomonadati</taxon>
        <taxon>Bacteroidota</taxon>
        <taxon>Cytophagia</taxon>
        <taxon>Cytophagales</taxon>
        <taxon>Spirosomataceae</taxon>
        <taxon>Dyadobacter</taxon>
    </lineage>
</organism>
<dbReference type="PANTHER" id="PTHR33055:SF13">
    <property type="entry name" value="TRANSPOSASE"/>
    <property type="match status" value="1"/>
</dbReference>
<reference evidence="3 4" key="1">
    <citation type="submission" date="2019-05" db="EMBL/GenBank/DDBJ databases">
        <title>Dyadobacter AR-3-8 sp. nov., isolated from arctic soil.</title>
        <authorList>
            <person name="Chaudhary D.K."/>
        </authorList>
    </citation>
    <scope>NUCLEOTIDE SEQUENCE [LARGE SCALE GENOMIC DNA]</scope>
    <source>
        <strain evidence="3 4">AR-3-8</strain>
    </source>
</reference>
<sequence>MKNDNLPKTKRFVEMALVNPNAAGIDIGDTIHAVAVPIDRDTECVRTFGAFTCDLKAIVAWLRQCEIDTVALESTGVYWKNLFSMLVQNGFEVYLVNARQTRNITGKKTDESDAQWIQRLHSCGLLSSSFLPDDKIESLRTLVRHRRNLSNDSSSNILRMQKSLELMNLKIHTVISDLTGKTGTAIVEAIINGERNPENFLPLVDSRIKADSETIRKSLEGNWRIEHLFLLKQSYTMYQFIRQQITVCENEIEGVLQQLVAQNNDGIIEKFPIPSTPSGRISKRKKTKNQPVFNTREYLKRIHQTDVMEIYGVSETVALEATAETGTDLSKWATEEKFVSWLNLCPNRKISGGKLISSKVLKKRPNLAAQAFRIGANSLKSANNWLGDYFRRMKAKGGNKYAIVATARKIAIIYYRMVRYKQKFHPFDLEEYKEKFKLARIATLERALKRLKTEAA</sequence>
<feature type="domain" description="Transposase IS110-like N-terminal" evidence="1">
    <location>
        <begin position="23"/>
        <end position="166"/>
    </location>
</feature>
<keyword evidence="4" id="KW-1185">Reference proteome</keyword>
<gene>
    <name evidence="3" type="ORF">FDK13_32820</name>
</gene>
<dbReference type="GO" id="GO:0006313">
    <property type="term" value="P:DNA transposition"/>
    <property type="evidence" value="ECO:0007669"/>
    <property type="project" value="InterPro"/>
</dbReference>
<name>A0A4U6CX51_9BACT</name>
<dbReference type="EMBL" id="SZVO01000026">
    <property type="protein sequence ID" value="TKT85984.1"/>
    <property type="molecule type" value="Genomic_DNA"/>
</dbReference>
<dbReference type="RefSeq" id="WP_137344258.1">
    <property type="nucleotide sequence ID" value="NZ_SZVO01000026.1"/>
</dbReference>
<accession>A0A4U6CX51</accession>
<dbReference type="GO" id="GO:0003677">
    <property type="term" value="F:DNA binding"/>
    <property type="evidence" value="ECO:0007669"/>
    <property type="project" value="InterPro"/>
</dbReference>
<evidence type="ECO:0000313" key="3">
    <source>
        <dbReference type="EMBL" id="TKT85984.1"/>
    </source>
</evidence>
<feature type="domain" description="Transposase IS116/IS110/IS902 C-terminal" evidence="2">
    <location>
        <begin position="307"/>
        <end position="389"/>
    </location>
</feature>
<comment type="caution">
    <text evidence="3">The sequence shown here is derived from an EMBL/GenBank/DDBJ whole genome shotgun (WGS) entry which is preliminary data.</text>
</comment>
<dbReference type="Pfam" id="PF02371">
    <property type="entry name" value="Transposase_20"/>
    <property type="match status" value="1"/>
</dbReference>
<dbReference type="InterPro" id="IPR047650">
    <property type="entry name" value="Transpos_IS110"/>
</dbReference>
<evidence type="ECO:0000259" key="1">
    <source>
        <dbReference type="Pfam" id="PF01548"/>
    </source>
</evidence>
<dbReference type="Pfam" id="PF01548">
    <property type="entry name" value="DEDD_Tnp_IS110"/>
    <property type="match status" value="1"/>
</dbReference>
<evidence type="ECO:0000259" key="2">
    <source>
        <dbReference type="Pfam" id="PF02371"/>
    </source>
</evidence>